<dbReference type="AlphaFoldDB" id="A0A8D8BXP0"/>
<name>A0A8D8BXP0_CULPI</name>
<protein>
    <submittedName>
        <fullName evidence="1">(northern house mosquito) hypothetical protein</fullName>
    </submittedName>
</protein>
<organism evidence="1">
    <name type="scientific">Culex pipiens</name>
    <name type="common">House mosquito</name>
    <dbReference type="NCBI Taxonomy" id="7175"/>
    <lineage>
        <taxon>Eukaryota</taxon>
        <taxon>Metazoa</taxon>
        <taxon>Ecdysozoa</taxon>
        <taxon>Arthropoda</taxon>
        <taxon>Hexapoda</taxon>
        <taxon>Insecta</taxon>
        <taxon>Pterygota</taxon>
        <taxon>Neoptera</taxon>
        <taxon>Endopterygota</taxon>
        <taxon>Diptera</taxon>
        <taxon>Nematocera</taxon>
        <taxon>Culicoidea</taxon>
        <taxon>Culicidae</taxon>
        <taxon>Culicinae</taxon>
        <taxon>Culicini</taxon>
        <taxon>Culex</taxon>
        <taxon>Culex</taxon>
    </lineage>
</organism>
<dbReference type="EMBL" id="HBUE01095687">
    <property type="protein sequence ID" value="CAG6483258.1"/>
    <property type="molecule type" value="Transcribed_RNA"/>
</dbReference>
<dbReference type="EMBL" id="HBUE01095682">
    <property type="protein sequence ID" value="CAG6483257.1"/>
    <property type="molecule type" value="Transcribed_RNA"/>
</dbReference>
<accession>A0A8D8BXP0</accession>
<proteinExistence type="predicted"/>
<sequence length="119" mass="12993">MESLPNWKIIWTIGVICASESGDILRKSGAISGSCLLKYQSVQLVEPCTTGLLHIRQSATKLSKAGVGFGDSVAKSLENSSRLATRYKLHTTPSQQTNRHEQSRYSAHCQAQSPSVQFV</sequence>
<reference evidence="1" key="1">
    <citation type="submission" date="2021-05" db="EMBL/GenBank/DDBJ databases">
        <authorList>
            <person name="Alioto T."/>
            <person name="Alioto T."/>
            <person name="Gomez Garrido J."/>
        </authorList>
    </citation>
    <scope>NUCLEOTIDE SEQUENCE</scope>
</reference>
<evidence type="ECO:0000313" key="1">
    <source>
        <dbReference type="EMBL" id="CAG6483257.1"/>
    </source>
</evidence>